<dbReference type="GO" id="GO:0009103">
    <property type="term" value="P:lipopolysaccharide biosynthetic process"/>
    <property type="evidence" value="ECO:0007669"/>
    <property type="project" value="TreeGrafter"/>
</dbReference>
<evidence type="ECO:0000259" key="3">
    <source>
        <dbReference type="Pfam" id="PF00534"/>
    </source>
</evidence>
<evidence type="ECO:0000256" key="1">
    <source>
        <dbReference type="ARBA" id="ARBA00022679"/>
    </source>
</evidence>
<feature type="transmembrane region" description="Helical" evidence="2">
    <location>
        <begin position="87"/>
        <end position="107"/>
    </location>
</feature>
<dbReference type="EMBL" id="UINC01023910">
    <property type="protein sequence ID" value="SVA96522.1"/>
    <property type="molecule type" value="Genomic_DNA"/>
</dbReference>
<sequence length="394" mass="45179">MTYKEKSKNILIISSLYNPEIVRVNDLVDYLVKKGNKITVLCSIPNYPQGKYYKNYGIFKKRYEKIGNLKIIRILVYPRKDGSKINLFLNYLSFIIFSIMPAIILSFRKFDLVFVNQLSPITAAIPGVIVKKIKRIPLIMWVTDLWPESVKDAGNLKSDFIPNLILPIVKYIYKNCDQILVTSRGFIDSIHEKIMNKEIIYTPQWGEEVFTKKTKNNFVYEPMEKIKGFKILFAGNIGIAQDFDCIIKSINEIRDYKIHLVVLGDGRAKQDIIKRIKNMNLESKISLFGSFPLETMPYFFDQADALLISLKKSNIFSRTVPGKTQPYMSSGKPILTNADGEVSHIISESECGLIANSGDYKTLSKNMVTLSRLSNFELKSMGNNGKKYYENNFN</sequence>
<keyword evidence="2" id="KW-0472">Membrane</keyword>
<dbReference type="PANTHER" id="PTHR46401:SF2">
    <property type="entry name" value="GLYCOSYLTRANSFERASE WBBK-RELATED"/>
    <property type="match status" value="1"/>
</dbReference>
<evidence type="ECO:0000256" key="2">
    <source>
        <dbReference type="SAM" id="Phobius"/>
    </source>
</evidence>
<dbReference type="PANTHER" id="PTHR46401">
    <property type="entry name" value="GLYCOSYLTRANSFERASE WBBK-RELATED"/>
    <property type="match status" value="1"/>
</dbReference>
<keyword evidence="2" id="KW-0812">Transmembrane</keyword>
<protein>
    <recommendedName>
        <fullName evidence="3">Glycosyl transferase family 1 domain-containing protein</fullName>
    </recommendedName>
</protein>
<dbReference type="InterPro" id="IPR001296">
    <property type="entry name" value="Glyco_trans_1"/>
</dbReference>
<reference evidence="4" key="1">
    <citation type="submission" date="2018-05" db="EMBL/GenBank/DDBJ databases">
        <authorList>
            <person name="Lanie J.A."/>
            <person name="Ng W.-L."/>
            <person name="Kazmierczak K.M."/>
            <person name="Andrzejewski T.M."/>
            <person name="Davidsen T.M."/>
            <person name="Wayne K.J."/>
            <person name="Tettelin H."/>
            <person name="Glass J.I."/>
            <person name="Rusch D."/>
            <person name="Podicherti R."/>
            <person name="Tsui H.-C.T."/>
            <person name="Winkler M.E."/>
        </authorList>
    </citation>
    <scope>NUCLEOTIDE SEQUENCE</scope>
</reference>
<feature type="non-terminal residue" evidence="4">
    <location>
        <position position="394"/>
    </location>
</feature>
<feature type="non-terminal residue" evidence="4">
    <location>
        <position position="1"/>
    </location>
</feature>
<dbReference type="GO" id="GO:0016757">
    <property type="term" value="F:glycosyltransferase activity"/>
    <property type="evidence" value="ECO:0007669"/>
    <property type="project" value="TreeGrafter"/>
</dbReference>
<dbReference type="SUPFAM" id="SSF53756">
    <property type="entry name" value="UDP-Glycosyltransferase/glycogen phosphorylase"/>
    <property type="match status" value="1"/>
</dbReference>
<dbReference type="Gene3D" id="3.40.50.2000">
    <property type="entry name" value="Glycogen Phosphorylase B"/>
    <property type="match status" value="2"/>
</dbReference>
<keyword evidence="1" id="KW-0808">Transferase</keyword>
<keyword evidence="2" id="KW-1133">Transmembrane helix</keyword>
<accession>A0A382A5Y2</accession>
<dbReference type="AlphaFoldDB" id="A0A382A5Y2"/>
<dbReference type="Pfam" id="PF00534">
    <property type="entry name" value="Glycos_transf_1"/>
    <property type="match status" value="1"/>
</dbReference>
<name>A0A382A5Y2_9ZZZZ</name>
<evidence type="ECO:0000313" key="4">
    <source>
        <dbReference type="EMBL" id="SVA96522.1"/>
    </source>
</evidence>
<gene>
    <name evidence="4" type="ORF">METZ01_LOCUS149376</name>
</gene>
<feature type="domain" description="Glycosyl transferase family 1" evidence="3">
    <location>
        <begin position="228"/>
        <end position="387"/>
    </location>
</feature>
<organism evidence="4">
    <name type="scientific">marine metagenome</name>
    <dbReference type="NCBI Taxonomy" id="408172"/>
    <lineage>
        <taxon>unclassified sequences</taxon>
        <taxon>metagenomes</taxon>
        <taxon>ecological metagenomes</taxon>
    </lineage>
</organism>
<dbReference type="CDD" id="cd03794">
    <property type="entry name" value="GT4_WbuB-like"/>
    <property type="match status" value="1"/>
</dbReference>
<proteinExistence type="predicted"/>